<dbReference type="InterPro" id="IPR000608">
    <property type="entry name" value="UBC"/>
</dbReference>
<dbReference type="EMBL" id="MK072363">
    <property type="protein sequence ID" value="AYV82335.1"/>
    <property type="molecule type" value="Genomic_DNA"/>
</dbReference>
<feature type="domain" description="UBC core" evidence="6">
    <location>
        <begin position="24"/>
        <end position="189"/>
    </location>
</feature>
<dbReference type="SUPFAM" id="SSF54495">
    <property type="entry name" value="UBC-like"/>
    <property type="match status" value="1"/>
</dbReference>
<dbReference type="GO" id="GO:0016567">
    <property type="term" value="P:protein ubiquitination"/>
    <property type="evidence" value="ECO:0007669"/>
    <property type="project" value="UniProtKB-UniPathway"/>
</dbReference>
<evidence type="ECO:0000256" key="4">
    <source>
        <dbReference type="ARBA" id="ARBA00031729"/>
    </source>
</evidence>
<proteinExistence type="predicted"/>
<comment type="pathway">
    <text evidence="1">Protein modification; protein ubiquitination.</text>
</comment>
<dbReference type="Pfam" id="PF00179">
    <property type="entry name" value="UQ_con"/>
    <property type="match status" value="1"/>
</dbReference>
<evidence type="ECO:0000256" key="1">
    <source>
        <dbReference type="ARBA" id="ARBA00004906"/>
    </source>
</evidence>
<accession>A0A3G5A507</accession>
<feature type="region of interest" description="Disordered" evidence="5">
    <location>
        <begin position="1"/>
        <end position="24"/>
    </location>
</feature>
<evidence type="ECO:0000313" key="7">
    <source>
        <dbReference type="EMBL" id="AYV82335.1"/>
    </source>
</evidence>
<evidence type="ECO:0000256" key="3">
    <source>
        <dbReference type="ARBA" id="ARBA00030012"/>
    </source>
</evidence>
<sequence length="564" mass="64173">MAARSSSSSSNSSNSSSTSNTSKNALTRIVRDLKELQTKPVPGVSACPVAENIFKLHVNIVVPEGPYSGLIIHMVLDIPSTYPHSSPAGSIAPNFPFTHNEHEHIYGIGICNDYLSNFENFFKGMDGGEIKAGSGWSPGVTLKGLLMVMKTFFVETDLSPPSTTKVASIFQQANSYKCDICGHTTKNPFPPLPTVTETDVVTLEKQTSATDLIVSRARNHLVCSISKENYIDNPNLILGYPINLNLDRRDRLWTTLFPEMISYEQFVTEIQRCGADKLDDYNRIRFKTASGQLYNNWLPVYINEAHFYQNLQCMKNTISVLSNGVYGTKANEFKPYMVLRVLPSLMNKMVVALMDNLLHESENAIFAYCHYLRLFMRFVQEYPEIAEMIDEDIANFISHNKYRNKKYVPDIGEFLVWIALSKKYSYYDENVQRFVIEEYLARQVFFYNRVDKLIHKEPSATKRLAKTFELTKVSNQLLVFNLMVSKHLIFEGVEQKLDNNFGLPPDKIVSEFQKLIKQIKSICNYAEFMKAISYSNVIVSPAKMLSLLDHAIQVSKHQGYTQFV</sequence>
<dbReference type="InterPro" id="IPR050113">
    <property type="entry name" value="Ub_conjugating_enzyme"/>
</dbReference>
<evidence type="ECO:0000259" key="6">
    <source>
        <dbReference type="PROSITE" id="PS50127"/>
    </source>
</evidence>
<evidence type="ECO:0000256" key="2">
    <source>
        <dbReference type="ARBA" id="ARBA00012486"/>
    </source>
</evidence>
<dbReference type="UniPathway" id="UPA00143"/>
<name>A0A3G5A507_9VIRU</name>
<feature type="compositionally biased region" description="Low complexity" evidence="5">
    <location>
        <begin position="1"/>
        <end position="22"/>
    </location>
</feature>
<gene>
    <name evidence="7" type="ORF">Homavirus32_3</name>
</gene>
<dbReference type="CDD" id="cd23955">
    <property type="entry name" value="UBCc_invertebrate"/>
    <property type="match status" value="1"/>
</dbReference>
<protein>
    <recommendedName>
        <fullName evidence="2">E2 ubiquitin-conjugating enzyme</fullName>
        <ecNumber evidence="2">2.3.2.23</ecNumber>
    </recommendedName>
    <alternativeName>
        <fullName evidence="4">Ubiquitin carrier protein</fullName>
    </alternativeName>
    <alternativeName>
        <fullName evidence="3">Ubiquitin-protein ligase</fullName>
    </alternativeName>
</protein>
<dbReference type="SMART" id="SM00212">
    <property type="entry name" value="UBCc"/>
    <property type="match status" value="1"/>
</dbReference>
<dbReference type="Gene3D" id="3.10.110.10">
    <property type="entry name" value="Ubiquitin Conjugating Enzyme"/>
    <property type="match status" value="1"/>
</dbReference>
<dbReference type="InterPro" id="IPR016135">
    <property type="entry name" value="UBQ-conjugating_enzyme/RWD"/>
</dbReference>
<evidence type="ECO:0000256" key="5">
    <source>
        <dbReference type="SAM" id="MobiDB-lite"/>
    </source>
</evidence>
<dbReference type="PROSITE" id="PS50127">
    <property type="entry name" value="UBC_2"/>
    <property type="match status" value="1"/>
</dbReference>
<dbReference type="PANTHER" id="PTHR24067">
    <property type="entry name" value="UBIQUITIN-CONJUGATING ENZYME E2"/>
    <property type="match status" value="1"/>
</dbReference>
<reference evidence="7" key="1">
    <citation type="submission" date="2018-10" db="EMBL/GenBank/DDBJ databases">
        <title>Hidden diversity of soil giant viruses.</title>
        <authorList>
            <person name="Schulz F."/>
            <person name="Alteio L."/>
            <person name="Goudeau D."/>
            <person name="Ryan E.M."/>
            <person name="Malmstrom R.R."/>
            <person name="Blanchard J."/>
            <person name="Woyke T."/>
        </authorList>
    </citation>
    <scope>NUCLEOTIDE SEQUENCE</scope>
    <source>
        <strain evidence="7">HOV1</strain>
    </source>
</reference>
<dbReference type="GO" id="GO:0061631">
    <property type="term" value="F:ubiquitin conjugating enzyme activity"/>
    <property type="evidence" value="ECO:0007669"/>
    <property type="project" value="UniProtKB-EC"/>
</dbReference>
<dbReference type="EC" id="2.3.2.23" evidence="2"/>
<organism evidence="7">
    <name type="scientific">Homavirus sp</name>
    <dbReference type="NCBI Taxonomy" id="2487769"/>
    <lineage>
        <taxon>Viruses</taxon>
        <taxon>Varidnaviria</taxon>
        <taxon>Bamfordvirae</taxon>
        <taxon>Nucleocytoviricota</taxon>
        <taxon>Megaviricetes</taxon>
        <taxon>Imitervirales</taxon>
        <taxon>Mimiviridae</taxon>
        <taxon>Klosneuvirinae</taxon>
    </lineage>
</organism>